<keyword evidence="7" id="KW-0677">Repeat</keyword>
<evidence type="ECO:0000256" key="10">
    <source>
        <dbReference type="ARBA" id="ARBA00023136"/>
    </source>
</evidence>
<dbReference type="Proteomes" id="UP000092461">
    <property type="component" value="Unassembled WGS sequence"/>
</dbReference>
<evidence type="ECO:0000256" key="4">
    <source>
        <dbReference type="ARBA" id="ARBA00022468"/>
    </source>
</evidence>
<organism evidence="14 15">
    <name type="scientific">Lutzomyia longipalpis</name>
    <name type="common">Sand fly</name>
    <dbReference type="NCBI Taxonomy" id="7200"/>
    <lineage>
        <taxon>Eukaryota</taxon>
        <taxon>Metazoa</taxon>
        <taxon>Ecdysozoa</taxon>
        <taxon>Arthropoda</taxon>
        <taxon>Hexapoda</taxon>
        <taxon>Insecta</taxon>
        <taxon>Pterygota</taxon>
        <taxon>Neoptera</taxon>
        <taxon>Endopterygota</taxon>
        <taxon>Diptera</taxon>
        <taxon>Nematocera</taxon>
        <taxon>Psychodoidea</taxon>
        <taxon>Psychodidae</taxon>
        <taxon>Lutzomyia</taxon>
        <taxon>Lutzomyia</taxon>
    </lineage>
</organism>
<dbReference type="GO" id="GO:0046872">
    <property type="term" value="F:metal ion binding"/>
    <property type="evidence" value="ECO:0007669"/>
    <property type="project" value="UniProtKB-KW"/>
</dbReference>
<comment type="subcellular location">
    <subcellularLocation>
        <location evidence="2">Cytoplasm</location>
    </subcellularLocation>
    <subcellularLocation>
        <location evidence="1">Membrane</location>
    </subcellularLocation>
</comment>
<dbReference type="InterPro" id="IPR036028">
    <property type="entry name" value="SH3-like_dom_sf"/>
</dbReference>
<keyword evidence="4" id="KW-0343">GTPase activation</keyword>
<evidence type="ECO:0000256" key="1">
    <source>
        <dbReference type="ARBA" id="ARBA00004370"/>
    </source>
</evidence>
<keyword evidence="15" id="KW-1185">Reference proteome</keyword>
<dbReference type="GO" id="GO:0016020">
    <property type="term" value="C:membrane"/>
    <property type="evidence" value="ECO:0007669"/>
    <property type="project" value="UniProtKB-SubCell"/>
</dbReference>
<dbReference type="InterPro" id="IPR043593">
    <property type="entry name" value="ASAP"/>
</dbReference>
<dbReference type="SUPFAM" id="SSF50044">
    <property type="entry name" value="SH3-domain"/>
    <property type="match status" value="1"/>
</dbReference>
<keyword evidence="3 11" id="KW-0728">SH3 domain</keyword>
<dbReference type="InterPro" id="IPR001452">
    <property type="entry name" value="SH3_domain"/>
</dbReference>
<dbReference type="VEuPathDB" id="VectorBase:LLONM1_009305"/>
<feature type="region of interest" description="Disordered" evidence="12">
    <location>
        <begin position="39"/>
        <end position="119"/>
    </location>
</feature>
<sequence>FSALQTCVTSFNFFCFTFPYPAGAKLVLPTGEIPTLKPVDKNVLRPRLPPPGPPNNGHATSLDRGMSNGQSNESISSLDDGGPIAPPRKRKSTRLASVKKPINLRLMDQQQSPSRGSDFGDLLDYSRSLDLDLSSGLLDNSLDTSGGGQLTIDTSSPNYGHYKASAVSKGSNHLQGYTTSGYRRCRALYDCNADNDDELEFKEGEILIVLNEKTDDENWMEGEIEGDSTRRGMFPVSFVHMLPD</sequence>
<dbReference type="Pfam" id="PF00018">
    <property type="entry name" value="SH3_1"/>
    <property type="match status" value="1"/>
</dbReference>
<dbReference type="PANTHER" id="PTHR45854">
    <property type="entry name" value="ASAP FAMILY MEMBER"/>
    <property type="match status" value="1"/>
</dbReference>
<accession>A0A1B0CNL6</accession>
<dbReference type="GO" id="GO:0005096">
    <property type="term" value="F:GTPase activator activity"/>
    <property type="evidence" value="ECO:0007669"/>
    <property type="project" value="UniProtKB-KW"/>
</dbReference>
<feature type="compositionally biased region" description="Polar residues" evidence="12">
    <location>
        <begin position="67"/>
        <end position="77"/>
    </location>
</feature>
<dbReference type="PROSITE" id="PS50002">
    <property type="entry name" value="SH3"/>
    <property type="match status" value="1"/>
</dbReference>
<reference evidence="14" key="1">
    <citation type="submission" date="2020-05" db="UniProtKB">
        <authorList>
            <consortium name="EnsemblMetazoa"/>
        </authorList>
    </citation>
    <scope>IDENTIFICATION</scope>
    <source>
        <strain evidence="14">Jacobina</strain>
    </source>
</reference>
<dbReference type="CDD" id="cd11821">
    <property type="entry name" value="SH3_ASAP"/>
    <property type="match status" value="1"/>
</dbReference>
<keyword evidence="6" id="KW-0479">Metal-binding</keyword>
<evidence type="ECO:0000256" key="6">
    <source>
        <dbReference type="ARBA" id="ARBA00022723"/>
    </source>
</evidence>
<dbReference type="PANTHER" id="PTHR45854:SF3">
    <property type="entry name" value="ARFGAP WITH SH3 DOMAIN, ANK REPEAT AND PH DOMAIN-CONTAINING PROTEIN"/>
    <property type="match status" value="1"/>
</dbReference>
<proteinExistence type="predicted"/>
<dbReference type="Gene3D" id="2.30.30.40">
    <property type="entry name" value="SH3 Domains"/>
    <property type="match status" value="1"/>
</dbReference>
<evidence type="ECO:0000259" key="13">
    <source>
        <dbReference type="PROSITE" id="PS50002"/>
    </source>
</evidence>
<evidence type="ECO:0000256" key="11">
    <source>
        <dbReference type="PROSITE-ProRule" id="PRU00192"/>
    </source>
</evidence>
<protein>
    <recommendedName>
        <fullName evidence="13">SH3 domain-containing protein</fullName>
    </recommendedName>
</protein>
<keyword evidence="10" id="KW-0472">Membrane</keyword>
<keyword evidence="5" id="KW-0963">Cytoplasm</keyword>
<evidence type="ECO:0000256" key="2">
    <source>
        <dbReference type="ARBA" id="ARBA00004496"/>
    </source>
</evidence>
<evidence type="ECO:0000313" key="14">
    <source>
        <dbReference type="EnsemblMetazoa" id="LLOJ006338-PA"/>
    </source>
</evidence>
<dbReference type="GO" id="GO:0005737">
    <property type="term" value="C:cytoplasm"/>
    <property type="evidence" value="ECO:0007669"/>
    <property type="project" value="UniProtKB-SubCell"/>
</dbReference>
<dbReference type="SMART" id="SM00326">
    <property type="entry name" value="SH3"/>
    <property type="match status" value="1"/>
</dbReference>
<dbReference type="FunFam" id="2.30.30.40:FF:000012">
    <property type="entry name" value="Arf-GAP with SH3 domain, ANK repeat and PH domain-containing protein 2"/>
    <property type="match status" value="1"/>
</dbReference>
<evidence type="ECO:0000256" key="5">
    <source>
        <dbReference type="ARBA" id="ARBA00022490"/>
    </source>
</evidence>
<evidence type="ECO:0000256" key="12">
    <source>
        <dbReference type="SAM" id="MobiDB-lite"/>
    </source>
</evidence>
<feature type="domain" description="SH3" evidence="13">
    <location>
        <begin position="180"/>
        <end position="244"/>
    </location>
</feature>
<keyword evidence="9" id="KW-0040">ANK repeat</keyword>
<evidence type="ECO:0000256" key="7">
    <source>
        <dbReference type="ARBA" id="ARBA00022737"/>
    </source>
</evidence>
<dbReference type="EMBL" id="AJWK01020511">
    <property type="status" value="NOT_ANNOTATED_CDS"/>
    <property type="molecule type" value="Genomic_DNA"/>
</dbReference>
<name>A0A1B0CNL6_LUTLO</name>
<evidence type="ECO:0000256" key="8">
    <source>
        <dbReference type="ARBA" id="ARBA00022833"/>
    </source>
</evidence>
<evidence type="ECO:0000256" key="9">
    <source>
        <dbReference type="ARBA" id="ARBA00023043"/>
    </source>
</evidence>
<dbReference type="InterPro" id="IPR035836">
    <property type="entry name" value="ASAP1-like_SH3"/>
</dbReference>
<evidence type="ECO:0000313" key="15">
    <source>
        <dbReference type="Proteomes" id="UP000092461"/>
    </source>
</evidence>
<evidence type="ECO:0000256" key="3">
    <source>
        <dbReference type="ARBA" id="ARBA00022443"/>
    </source>
</evidence>
<dbReference type="EnsemblMetazoa" id="LLOJ006338-RA">
    <property type="protein sequence ID" value="LLOJ006338-PA"/>
    <property type="gene ID" value="LLOJ006338"/>
</dbReference>
<dbReference type="AlphaFoldDB" id="A0A1B0CNL6"/>
<dbReference type="VEuPathDB" id="VectorBase:LLOJ006338"/>
<dbReference type="PRINTS" id="PR00452">
    <property type="entry name" value="SH3DOMAIN"/>
</dbReference>
<keyword evidence="8" id="KW-0862">Zinc</keyword>